<accession>A0ABQ0A9U6</accession>
<reference evidence="2 3" key="1">
    <citation type="submission" date="2024-04" db="EMBL/GenBank/DDBJ databases">
        <title>Draft genome sequence of Sessilibacter corallicola NBRC 116591.</title>
        <authorList>
            <person name="Miyakawa T."/>
            <person name="Kusuya Y."/>
            <person name="Miura T."/>
        </authorList>
    </citation>
    <scope>NUCLEOTIDE SEQUENCE [LARGE SCALE GENOMIC DNA]</scope>
    <source>
        <strain evidence="2 3">KU-00831-HH</strain>
    </source>
</reference>
<protein>
    <recommendedName>
        <fullName evidence="1">SnoaL-like domain-containing protein</fullName>
    </recommendedName>
</protein>
<dbReference type="Proteomes" id="UP001465153">
    <property type="component" value="Unassembled WGS sequence"/>
</dbReference>
<dbReference type="Gene3D" id="3.10.450.50">
    <property type="match status" value="1"/>
</dbReference>
<dbReference type="InterPro" id="IPR037401">
    <property type="entry name" value="SnoaL-like"/>
</dbReference>
<gene>
    <name evidence="2" type="ORF">NBRC116591_22370</name>
</gene>
<dbReference type="SUPFAM" id="SSF54427">
    <property type="entry name" value="NTF2-like"/>
    <property type="match status" value="1"/>
</dbReference>
<evidence type="ECO:0000313" key="2">
    <source>
        <dbReference type="EMBL" id="GAA6168426.1"/>
    </source>
</evidence>
<proteinExistence type="predicted"/>
<name>A0ABQ0A9U6_9GAMM</name>
<feature type="domain" description="SnoaL-like" evidence="1">
    <location>
        <begin position="24"/>
        <end position="85"/>
    </location>
</feature>
<organism evidence="2 3">
    <name type="scientific">Sessilibacter corallicola</name>
    <dbReference type="NCBI Taxonomy" id="2904075"/>
    <lineage>
        <taxon>Bacteria</taxon>
        <taxon>Pseudomonadati</taxon>
        <taxon>Pseudomonadota</taxon>
        <taxon>Gammaproteobacteria</taxon>
        <taxon>Cellvibrionales</taxon>
        <taxon>Cellvibrionaceae</taxon>
        <taxon>Sessilibacter</taxon>
    </lineage>
</organism>
<sequence length="133" mass="14633">MTDAHARAKKECALSTAVAKSSLAWRQAFNTGNADAAAALYEENAVMVAKPFGTFNGREAIRAFWADLIKKGFNDIVYYNTQTRVFSDTLTSASVSAHWKMNNAKGIITNELWVLQADGTALLREDHFEVTGE</sequence>
<dbReference type="EMBL" id="BAABWN010000006">
    <property type="protein sequence ID" value="GAA6168426.1"/>
    <property type="molecule type" value="Genomic_DNA"/>
</dbReference>
<dbReference type="RefSeq" id="WP_353303113.1">
    <property type="nucleotide sequence ID" value="NZ_BAABWN010000006.1"/>
</dbReference>
<dbReference type="Pfam" id="PF12680">
    <property type="entry name" value="SnoaL_2"/>
    <property type="match status" value="1"/>
</dbReference>
<evidence type="ECO:0000313" key="3">
    <source>
        <dbReference type="Proteomes" id="UP001465153"/>
    </source>
</evidence>
<keyword evidence="3" id="KW-1185">Reference proteome</keyword>
<dbReference type="InterPro" id="IPR032710">
    <property type="entry name" value="NTF2-like_dom_sf"/>
</dbReference>
<comment type="caution">
    <text evidence="2">The sequence shown here is derived from an EMBL/GenBank/DDBJ whole genome shotgun (WGS) entry which is preliminary data.</text>
</comment>
<evidence type="ECO:0000259" key="1">
    <source>
        <dbReference type="Pfam" id="PF12680"/>
    </source>
</evidence>